<comment type="caution">
    <text evidence="2">The sequence shown here is derived from an EMBL/GenBank/DDBJ whole genome shotgun (WGS) entry which is preliminary data.</text>
</comment>
<evidence type="ECO:0000313" key="3">
    <source>
        <dbReference type="Proteomes" id="UP000674179"/>
    </source>
</evidence>
<dbReference type="Proteomes" id="UP000674179">
    <property type="component" value="Chromosome 31"/>
</dbReference>
<gene>
    <name evidence="2" type="ORF">CUR178_02759</name>
</gene>
<feature type="compositionally biased region" description="Polar residues" evidence="1">
    <location>
        <begin position="10"/>
        <end position="19"/>
    </location>
</feature>
<dbReference type="GeneID" id="94170019"/>
<proteinExistence type="predicted"/>
<dbReference type="KEGG" id="lenr:94170019"/>
<organism evidence="2 3">
    <name type="scientific">Leishmania enriettii</name>
    <dbReference type="NCBI Taxonomy" id="5663"/>
    <lineage>
        <taxon>Eukaryota</taxon>
        <taxon>Discoba</taxon>
        <taxon>Euglenozoa</taxon>
        <taxon>Kinetoplastea</taxon>
        <taxon>Metakinetoplastina</taxon>
        <taxon>Trypanosomatida</taxon>
        <taxon>Trypanosomatidae</taxon>
        <taxon>Leishmaniinae</taxon>
        <taxon>Leishmania</taxon>
    </lineage>
</organism>
<sequence>MRARAKRDSTSCGTEQLPLTTERGHATALKPLRSVPQRRRARKAPLPPTG</sequence>
<keyword evidence="3" id="KW-1185">Reference proteome</keyword>
<evidence type="ECO:0000313" key="2">
    <source>
        <dbReference type="EMBL" id="KAG5472089.1"/>
    </source>
</evidence>
<dbReference type="AlphaFoldDB" id="A0A836GH92"/>
<feature type="region of interest" description="Disordered" evidence="1">
    <location>
        <begin position="1"/>
        <end position="50"/>
    </location>
</feature>
<protein>
    <submittedName>
        <fullName evidence="2">Uncharacterized protein</fullName>
    </submittedName>
</protein>
<accession>A0A836GH92</accession>
<dbReference type="RefSeq" id="XP_067690612.1">
    <property type="nucleotide sequence ID" value="XM_067834509.1"/>
</dbReference>
<reference evidence="2 3" key="1">
    <citation type="submission" date="2021-02" db="EMBL/GenBank/DDBJ databases">
        <title>Leishmania (Mundinia) enrietti genome sequencing and assembly.</title>
        <authorList>
            <person name="Almutairi H."/>
            <person name="Gatherer D."/>
        </authorList>
    </citation>
    <scope>NUCLEOTIDE SEQUENCE [LARGE SCALE GENOMIC DNA]</scope>
    <source>
        <strain evidence="2">CUR178</strain>
    </source>
</reference>
<name>A0A836GH92_LEIEN</name>
<evidence type="ECO:0000256" key="1">
    <source>
        <dbReference type="SAM" id="MobiDB-lite"/>
    </source>
</evidence>
<dbReference type="EMBL" id="JAFHKP010000031">
    <property type="protein sequence ID" value="KAG5472089.1"/>
    <property type="molecule type" value="Genomic_DNA"/>
</dbReference>